<gene>
    <name evidence="1" type="ORF">H9758_00050</name>
</gene>
<dbReference type="EMBL" id="DWWO01000001">
    <property type="protein sequence ID" value="HJC32970.1"/>
    <property type="molecule type" value="Genomic_DNA"/>
</dbReference>
<reference evidence="1" key="1">
    <citation type="journal article" date="2021" name="PeerJ">
        <title>Extensive microbial diversity within the chicken gut microbiome revealed by metagenomics and culture.</title>
        <authorList>
            <person name="Gilroy R."/>
            <person name="Ravi A."/>
            <person name="Getino M."/>
            <person name="Pursley I."/>
            <person name="Horton D.L."/>
            <person name="Alikhan N.F."/>
            <person name="Baker D."/>
            <person name="Gharbi K."/>
            <person name="Hall N."/>
            <person name="Watson M."/>
            <person name="Adriaenssens E.M."/>
            <person name="Foster-Nyarko E."/>
            <person name="Jarju S."/>
            <person name="Secka A."/>
            <person name="Antonio M."/>
            <person name="Oren A."/>
            <person name="Chaudhuri R.R."/>
            <person name="La Ragione R."/>
            <person name="Hildebrand F."/>
            <person name="Pallen M.J."/>
        </authorList>
    </citation>
    <scope>NUCLEOTIDE SEQUENCE</scope>
    <source>
        <strain evidence="1">ChiW19-954</strain>
    </source>
</reference>
<organism evidence="1 2">
    <name type="scientific">Candidatus Mediterraneibacter faecipullorum</name>
    <dbReference type="NCBI Taxonomy" id="2838670"/>
    <lineage>
        <taxon>Bacteria</taxon>
        <taxon>Bacillati</taxon>
        <taxon>Bacillota</taxon>
        <taxon>Clostridia</taxon>
        <taxon>Lachnospirales</taxon>
        <taxon>Lachnospiraceae</taxon>
        <taxon>Mediterraneibacter</taxon>
    </lineage>
</organism>
<protein>
    <recommendedName>
        <fullName evidence="3">HNH domain-containing protein</fullName>
    </recommendedName>
</protein>
<name>A0A9D2ST65_9FIRM</name>
<evidence type="ECO:0008006" key="3">
    <source>
        <dbReference type="Google" id="ProtNLM"/>
    </source>
</evidence>
<comment type="caution">
    <text evidence="1">The sequence shown here is derived from an EMBL/GenBank/DDBJ whole genome shotgun (WGS) entry which is preliminary data.</text>
</comment>
<dbReference type="AlphaFoldDB" id="A0A9D2ST65"/>
<proteinExistence type="predicted"/>
<reference evidence="1" key="2">
    <citation type="submission" date="2021-04" db="EMBL/GenBank/DDBJ databases">
        <authorList>
            <person name="Gilroy R."/>
        </authorList>
    </citation>
    <scope>NUCLEOTIDE SEQUENCE</scope>
    <source>
        <strain evidence="1">ChiW19-954</strain>
    </source>
</reference>
<sequence length="190" mass="22387">MVGEPYQEEQPDKNGNMRKVWMFPVKMVKDVETAEAEADEKLLEALENLSERDYPIPDFDYILTPQDKTPPITRDHIKIRTRNPMHSAIALRYAGFLCEIDREHPSFIRRKNNHNYVEPHHLVPMKYSDDFSVSLDVPANIVSLCSNCHNEIHYGKNYEQLLERLYEQRKDLLQKVGIDITLEELKEMYP</sequence>
<evidence type="ECO:0000313" key="1">
    <source>
        <dbReference type="EMBL" id="HJC32970.1"/>
    </source>
</evidence>
<evidence type="ECO:0000313" key="2">
    <source>
        <dbReference type="Proteomes" id="UP000823890"/>
    </source>
</evidence>
<dbReference type="Proteomes" id="UP000823890">
    <property type="component" value="Unassembled WGS sequence"/>
</dbReference>
<accession>A0A9D2ST65</accession>